<feature type="repeat" description="PPR" evidence="2">
    <location>
        <begin position="40"/>
        <end position="70"/>
    </location>
</feature>
<gene>
    <name evidence="4" type="primary">LOC105052779</name>
</gene>
<protein>
    <submittedName>
        <fullName evidence="4">Pentatricopeptide repeat-containing protein At4g02750-like</fullName>
    </submittedName>
</protein>
<keyword evidence="3" id="KW-1185">Reference proteome</keyword>
<feature type="repeat" description="PPR" evidence="2">
    <location>
        <begin position="334"/>
        <end position="368"/>
    </location>
</feature>
<dbReference type="FunFam" id="1.25.40.10:FF:000090">
    <property type="entry name" value="Pentatricopeptide repeat-containing protein, chloroplastic"/>
    <property type="match status" value="1"/>
</dbReference>
<feature type="repeat" description="PPR" evidence="2">
    <location>
        <begin position="201"/>
        <end position="235"/>
    </location>
</feature>
<dbReference type="InterPro" id="IPR011990">
    <property type="entry name" value="TPR-like_helical_dom_sf"/>
</dbReference>
<evidence type="ECO:0000256" key="1">
    <source>
        <dbReference type="ARBA" id="ARBA00022737"/>
    </source>
</evidence>
<dbReference type="NCBIfam" id="TIGR00756">
    <property type="entry name" value="PPR"/>
    <property type="match status" value="7"/>
</dbReference>
<feature type="repeat" description="PPR" evidence="2">
    <location>
        <begin position="71"/>
        <end position="105"/>
    </location>
</feature>
<dbReference type="PANTHER" id="PTHR47926:SF433">
    <property type="entry name" value="PENTATRICOPEPTIDE REPEAT-CONTAINING PROTEIN"/>
    <property type="match status" value="1"/>
</dbReference>
<dbReference type="InParanoid" id="A0A6I9RT99"/>
<dbReference type="SUPFAM" id="SSF48452">
    <property type="entry name" value="TPR-like"/>
    <property type="match status" value="1"/>
</dbReference>
<dbReference type="InterPro" id="IPR002885">
    <property type="entry name" value="PPR_rpt"/>
</dbReference>
<feature type="repeat" description="PPR" evidence="2">
    <location>
        <begin position="303"/>
        <end position="333"/>
    </location>
</feature>
<dbReference type="AlphaFoldDB" id="A0A6I9RT99"/>
<dbReference type="GeneID" id="105052779"/>
<dbReference type="InterPro" id="IPR046848">
    <property type="entry name" value="E_motif"/>
</dbReference>
<dbReference type="RefSeq" id="XP_010932016.1">
    <property type="nucleotide sequence ID" value="XM_010933714.1"/>
</dbReference>
<keyword evidence="1" id="KW-0677">Repeat</keyword>
<proteinExistence type="predicted"/>
<dbReference type="PROSITE" id="PS51375">
    <property type="entry name" value="PPR"/>
    <property type="match status" value="5"/>
</dbReference>
<dbReference type="PANTHER" id="PTHR47926">
    <property type="entry name" value="PENTATRICOPEPTIDE REPEAT-CONTAINING PROTEIN"/>
    <property type="match status" value="1"/>
</dbReference>
<dbReference type="Pfam" id="PF20431">
    <property type="entry name" value="E_motif"/>
    <property type="match status" value="1"/>
</dbReference>
<dbReference type="GO" id="GO:0009451">
    <property type="term" value="P:RNA modification"/>
    <property type="evidence" value="ECO:0007669"/>
    <property type="project" value="InterPro"/>
</dbReference>
<dbReference type="Pfam" id="PF13041">
    <property type="entry name" value="PPR_2"/>
    <property type="match status" value="2"/>
</dbReference>
<dbReference type="GO" id="GO:0003723">
    <property type="term" value="F:RNA binding"/>
    <property type="evidence" value="ECO:0007669"/>
    <property type="project" value="InterPro"/>
</dbReference>
<dbReference type="OrthoDB" id="185373at2759"/>
<accession>A0A6I9RT99</accession>
<dbReference type="Gene3D" id="1.25.40.10">
    <property type="entry name" value="Tetratricopeptide repeat domain"/>
    <property type="match status" value="5"/>
</dbReference>
<sequence length="521" mass="58325">MSRARVLSTAGLNSIIAVHLRHGQLIDAVGLFRDNPHHLDTKSWNLILSGYARSGCIECAQKWFDEMPHKDVVSWNTMMACFKRAGDSLNAFRQFLEIVRSGLRPTGSTLATVITASVPGSAMLPQLHAIAIRMAFASNTFVGTALIGGYASLKDPTSFRRVFDEIRVKNLVSWTALIIGYMELGSVVEARQAFKTMPERNVVAWTAMINGYIDNDSLDDAKRCFDQMPEKNVVAWTSMIKGYERGGQFAEALNLFIEMHRCCSIKPNQFTYSATLSVCARCCSFVAGRSVHALLLKSGLPLDMILSSSLVDMYGRCGDIDSAVQVFESMKVHNLVSWNSMIGCYARHGLSKRALEGFKRMKEEGVQPDHVTFICILTACVHGGLVEEGERYFQSMHREFEIEPRMEHYGCMVDLLGRAGQLDEAERLIKGMPLEPDMVIWGALIGGCRLHSSLEYGLSAVESIQRLEKDHPAIYSMMLRVYGDRGNWNKVDELKEIMEKVGVRRKQQGTSWVESPLIVQR</sequence>
<dbReference type="InterPro" id="IPR046960">
    <property type="entry name" value="PPR_At4g14850-like_plant"/>
</dbReference>
<reference evidence="4" key="1">
    <citation type="submission" date="2025-08" db="UniProtKB">
        <authorList>
            <consortium name="RefSeq"/>
        </authorList>
    </citation>
    <scope>IDENTIFICATION</scope>
</reference>
<name>A0A6I9RT99_ELAGV</name>
<evidence type="ECO:0000313" key="3">
    <source>
        <dbReference type="Proteomes" id="UP000504607"/>
    </source>
</evidence>
<organism evidence="3 4">
    <name type="scientific">Elaeis guineensis var. tenera</name>
    <name type="common">Oil palm</name>
    <dbReference type="NCBI Taxonomy" id="51953"/>
    <lineage>
        <taxon>Eukaryota</taxon>
        <taxon>Viridiplantae</taxon>
        <taxon>Streptophyta</taxon>
        <taxon>Embryophyta</taxon>
        <taxon>Tracheophyta</taxon>
        <taxon>Spermatophyta</taxon>
        <taxon>Magnoliopsida</taxon>
        <taxon>Liliopsida</taxon>
        <taxon>Arecaceae</taxon>
        <taxon>Arecoideae</taxon>
        <taxon>Cocoseae</taxon>
        <taxon>Elaeidinae</taxon>
        <taxon>Elaeis</taxon>
    </lineage>
</organism>
<dbReference type="Proteomes" id="UP000504607">
    <property type="component" value="Chromosome 10"/>
</dbReference>
<evidence type="ECO:0000313" key="4">
    <source>
        <dbReference type="RefSeq" id="XP_010932016.1"/>
    </source>
</evidence>
<dbReference type="Pfam" id="PF01535">
    <property type="entry name" value="PPR"/>
    <property type="match status" value="4"/>
</dbReference>
<dbReference type="KEGG" id="egu:105052779"/>
<evidence type="ECO:0000256" key="2">
    <source>
        <dbReference type="PROSITE-ProRule" id="PRU00708"/>
    </source>
</evidence>